<dbReference type="SUPFAM" id="SSF49464">
    <property type="entry name" value="Carboxypeptidase regulatory domain-like"/>
    <property type="match status" value="1"/>
</dbReference>
<dbReference type="EMBL" id="CP071382">
    <property type="protein sequence ID" value="QSV47060.1"/>
    <property type="molecule type" value="Genomic_DNA"/>
</dbReference>
<accession>A0ABX7Q7L4</accession>
<keyword evidence="1" id="KW-0732">Signal</keyword>
<dbReference type="Proteomes" id="UP000663651">
    <property type="component" value="Chromosome"/>
</dbReference>
<dbReference type="InterPro" id="IPR011048">
    <property type="entry name" value="Haem_d1_sf"/>
</dbReference>
<reference evidence="2 3" key="1">
    <citation type="submission" date="2021-03" db="EMBL/GenBank/DDBJ databases">
        <title>Geobacter metallireducens gen. nov. sp. nov., a microorganism capable of coupling the complete oxidation of organic compounds to the reduction of iron and other metals.</title>
        <authorList>
            <person name="Li Y."/>
        </authorList>
    </citation>
    <scope>NUCLEOTIDE SEQUENCE [LARGE SCALE GENOMIC DNA]</scope>
    <source>
        <strain evidence="2 3">Jerry-YX</strain>
    </source>
</reference>
<proteinExistence type="predicted"/>
<dbReference type="SUPFAM" id="SSF51004">
    <property type="entry name" value="C-terminal (heme d1) domain of cytochrome cd1-nitrite reductase"/>
    <property type="match status" value="1"/>
</dbReference>
<evidence type="ECO:0000313" key="3">
    <source>
        <dbReference type="Proteomes" id="UP000663651"/>
    </source>
</evidence>
<dbReference type="Gene3D" id="2.60.40.10">
    <property type="entry name" value="Immunoglobulins"/>
    <property type="match status" value="1"/>
</dbReference>
<sequence>MKNKNISGWIALFLCLVCSLFLMNGSGYAAVSKTDGTLTGKVTISGTRTAIPGATITAVGTTGTFTAVTGTTGSYTMSLPPATYTVTCNAEGYVSKTASATLKAGVKTVLNFALLKATVTTGTLTGAVTNSATGTGVSGATVATATGGYSATTDSTGKYTIANITAGTYNVNCTADGFAIQTKSATIASGATTPLNFALISSSATIGSLTATPSTFTELAIPTISLTASVDGTASSYEWSQVSGPKVPLSGSSATTATADVSTLNVAAEATLVFRLTVTGSDGVSASRDVTVAVQPTDMVPFLGTNVQLGGSTTAVAKFTYGGATWSAFNVGNIFKTTPVGMTKGAVYSVVLPGFIFDLDVVSHNGKVYALASCGSAGIALVDISNPTLPALVRTMPVNYYQDGITFTDGGGTIWTGNVIESASASITSVETDGTTLWIGDFDYGIHKTALANLMNGVAEADGTILVDQEIYTLQYAGENPWGGPVSLKLYNGRIFASLGPLGLNIYDAATLGWIGRYNLYTDTARTEDYFGALNVATAVGSDAATGDLFLDDFTGMPDYRQVQYEILVVMKGTGAGATPWADFERNGKWYYKAQDVDIAVQGTRTIAYVAYSLGGVVAIDITNPAAPAYLGYFPAVPVNGPYETNSLPSSILPYEGAGMLKESGVTGVRVSGDRVYLTDHFAGLVILDKASQPDLYWHGSNPPYSNNTNGVADDNVPDYEDVTIYDMSPWDPLDNESLPWAFYQAPCLLATKELNGHGYTLLLNEPVDPTSAGTVDVLEASSAGGFVFVDVTNLTAASMYDRFTIAAYFPTTDEIGAAADGTATQTIALGHSSGIEASAGYLYVSDGPHGVIAFNLNDAQGYPTDSVHVVANTLQDEYPQLVGTEWIYPASHTVRNVFDFARGITWAQCVGNGMRSVSVAGVEAGLGQVGAPYLMKLQRDDLFEHNSDFTVKALPFQDKAYDVEFRGNYAYVADGPNGITIYDVTKDPSRANSGFYVNNVGSNLGEPLLGTASGIELWQNPANARLYAIIASGPYGVGVVDITDPMAMKILKVFEPIKIEDGDIGVADGQAIDVEVIGDKAYFSYDSFGVVCYSMADLIAPVPVGVDPTEIFLKNTSGTVIYDYRPAALGQFKLQYVPGYEDVAGGAVRMDYTQQNGKLYIYAAFGEAGLLKIDYTNPVAPLLVERKDTSAEASDVVIANGRIYVADGSGGLVFFK</sequence>
<dbReference type="InterPro" id="IPR013784">
    <property type="entry name" value="Carb-bd-like_fold"/>
</dbReference>
<dbReference type="InterPro" id="IPR013211">
    <property type="entry name" value="LVIVD"/>
</dbReference>
<dbReference type="Pfam" id="PF08309">
    <property type="entry name" value="LVIVD"/>
    <property type="match status" value="4"/>
</dbReference>
<feature type="signal peptide" evidence="1">
    <location>
        <begin position="1"/>
        <end position="29"/>
    </location>
</feature>
<dbReference type="InterPro" id="IPR008969">
    <property type="entry name" value="CarboxyPept-like_regulatory"/>
</dbReference>
<dbReference type="Pfam" id="PF22352">
    <property type="entry name" value="K319L-like_PKD"/>
    <property type="match status" value="1"/>
</dbReference>
<name>A0ABX7Q7L4_9BACT</name>
<dbReference type="SUPFAM" id="SSF49452">
    <property type="entry name" value="Starch-binding domain-like"/>
    <property type="match status" value="1"/>
</dbReference>
<evidence type="ECO:0000256" key="1">
    <source>
        <dbReference type="SAM" id="SignalP"/>
    </source>
</evidence>
<protein>
    <submittedName>
        <fullName evidence="2">Carboxypeptidase regulatory-like domain-containing protein</fullName>
    </submittedName>
</protein>
<gene>
    <name evidence="2" type="ORF">JZM60_07305</name>
</gene>
<feature type="chain" id="PRO_5046523460" evidence="1">
    <location>
        <begin position="30"/>
        <end position="1217"/>
    </location>
</feature>
<dbReference type="Pfam" id="PF13620">
    <property type="entry name" value="CarboxypepD_reg"/>
    <property type="match status" value="2"/>
</dbReference>
<dbReference type="RefSeq" id="WP_207164946.1">
    <property type="nucleotide sequence ID" value="NZ_CP071382.1"/>
</dbReference>
<dbReference type="Gene3D" id="2.60.40.1120">
    <property type="entry name" value="Carboxypeptidase-like, regulatory domain"/>
    <property type="match status" value="2"/>
</dbReference>
<evidence type="ECO:0000313" key="2">
    <source>
        <dbReference type="EMBL" id="QSV47060.1"/>
    </source>
</evidence>
<dbReference type="InterPro" id="IPR013783">
    <property type="entry name" value="Ig-like_fold"/>
</dbReference>
<keyword evidence="3" id="KW-1185">Reference proteome</keyword>
<organism evidence="2 3">
    <name type="scientific">Geobacter benzoatilyticus</name>
    <dbReference type="NCBI Taxonomy" id="2815309"/>
    <lineage>
        <taxon>Bacteria</taxon>
        <taxon>Pseudomonadati</taxon>
        <taxon>Thermodesulfobacteriota</taxon>
        <taxon>Desulfuromonadia</taxon>
        <taxon>Geobacterales</taxon>
        <taxon>Geobacteraceae</taxon>
        <taxon>Geobacter</taxon>
    </lineage>
</organism>